<name>A0A3B8WAG5_MARNT</name>
<feature type="non-terminal residue" evidence="4">
    <location>
        <position position="1"/>
    </location>
</feature>
<protein>
    <submittedName>
        <fullName evidence="4">Propionate catabolism operon regulatory protein PrpR</fullName>
    </submittedName>
</protein>
<dbReference type="PROSITE" id="PS50045">
    <property type="entry name" value="SIGMA54_INTERACT_4"/>
    <property type="match status" value="1"/>
</dbReference>
<sequence length="71" mass="8076">QRSSDIALLSHLIASNLAQGDARQEQGINEVLNTLMPQLLNHPWNGNIRELENIIERAFLFSRFPDNPQPL</sequence>
<dbReference type="InterPro" id="IPR058031">
    <property type="entry name" value="AAA_lid_NorR"/>
</dbReference>
<evidence type="ECO:0000256" key="1">
    <source>
        <dbReference type="ARBA" id="ARBA00022741"/>
    </source>
</evidence>
<organism evidence="4 5">
    <name type="scientific">Marinobacter nauticus</name>
    <name type="common">Marinobacter hydrocarbonoclasticus</name>
    <name type="synonym">Marinobacter aquaeolei</name>
    <dbReference type="NCBI Taxonomy" id="2743"/>
    <lineage>
        <taxon>Bacteria</taxon>
        <taxon>Pseudomonadati</taxon>
        <taxon>Pseudomonadota</taxon>
        <taxon>Gammaproteobacteria</taxon>
        <taxon>Pseudomonadales</taxon>
        <taxon>Marinobacteraceae</taxon>
        <taxon>Marinobacter</taxon>
    </lineage>
</organism>
<evidence type="ECO:0000313" key="5">
    <source>
        <dbReference type="Proteomes" id="UP000261325"/>
    </source>
</evidence>
<dbReference type="InterPro" id="IPR002078">
    <property type="entry name" value="Sigma_54_int"/>
</dbReference>
<keyword evidence="1" id="KW-0547">Nucleotide-binding</keyword>
<reference evidence="4 5" key="1">
    <citation type="journal article" date="2018" name="Nat. Biotechnol.">
        <title>A standardized bacterial taxonomy based on genome phylogeny substantially revises the tree of life.</title>
        <authorList>
            <person name="Parks D.H."/>
            <person name="Chuvochina M."/>
            <person name="Waite D.W."/>
            <person name="Rinke C."/>
            <person name="Skarshewski A."/>
            <person name="Chaumeil P.A."/>
            <person name="Hugenholtz P."/>
        </authorList>
    </citation>
    <scope>NUCLEOTIDE SEQUENCE [LARGE SCALE GENOMIC DNA]</scope>
    <source>
        <strain evidence="4">UBA9049</strain>
    </source>
</reference>
<dbReference type="GO" id="GO:0006355">
    <property type="term" value="P:regulation of DNA-templated transcription"/>
    <property type="evidence" value="ECO:0007669"/>
    <property type="project" value="InterPro"/>
</dbReference>
<dbReference type="AlphaFoldDB" id="A0A3B8WAG5"/>
<dbReference type="GO" id="GO:0005524">
    <property type="term" value="F:ATP binding"/>
    <property type="evidence" value="ECO:0007669"/>
    <property type="project" value="InterPro"/>
</dbReference>
<proteinExistence type="predicted"/>
<gene>
    <name evidence="4" type="ORF">DCF82_03565</name>
</gene>
<evidence type="ECO:0000313" key="4">
    <source>
        <dbReference type="EMBL" id="HAC26889.1"/>
    </source>
</evidence>
<dbReference type="Proteomes" id="UP000261325">
    <property type="component" value="Unassembled WGS sequence"/>
</dbReference>
<keyword evidence="2" id="KW-0067">ATP-binding</keyword>
<feature type="non-terminal residue" evidence="4">
    <location>
        <position position="71"/>
    </location>
</feature>
<dbReference type="Pfam" id="PF25601">
    <property type="entry name" value="AAA_lid_14"/>
    <property type="match status" value="1"/>
</dbReference>
<evidence type="ECO:0000256" key="2">
    <source>
        <dbReference type="ARBA" id="ARBA00022840"/>
    </source>
</evidence>
<accession>A0A3B8WAG5</accession>
<feature type="domain" description="Sigma-54 factor interaction" evidence="3">
    <location>
        <begin position="1"/>
        <end position="60"/>
    </location>
</feature>
<evidence type="ECO:0000259" key="3">
    <source>
        <dbReference type="PROSITE" id="PS50045"/>
    </source>
</evidence>
<dbReference type="EMBL" id="DLYI01000040">
    <property type="protein sequence ID" value="HAC26889.1"/>
    <property type="molecule type" value="Genomic_DNA"/>
</dbReference>
<dbReference type="Gene3D" id="1.10.8.60">
    <property type="match status" value="1"/>
</dbReference>
<comment type="caution">
    <text evidence="4">The sequence shown here is derived from an EMBL/GenBank/DDBJ whole genome shotgun (WGS) entry which is preliminary data.</text>
</comment>